<reference evidence="2" key="1">
    <citation type="submission" date="2018-05" db="EMBL/GenBank/DDBJ databases">
        <authorList>
            <person name="Feng T."/>
        </authorList>
    </citation>
    <scope>NUCLEOTIDE SEQUENCE [LARGE SCALE GENOMIC DNA]</scope>
    <source>
        <strain evidence="2">S27</strain>
    </source>
</reference>
<sequence>MHFGETVTIGEQVQCSVRIGHEALIAEFNCIIYGAFLKKYDQFRYKCIVYDSLILISILHQI</sequence>
<proteinExistence type="predicted"/>
<evidence type="ECO:0000313" key="1">
    <source>
        <dbReference type="EMBL" id="RDK00344.1"/>
    </source>
</evidence>
<accession>A0A370N3Z6</accession>
<comment type="caution">
    <text evidence="1">The sequence shown here is derived from an EMBL/GenBank/DDBJ whole genome shotgun (WGS) entry which is preliminary data.</text>
</comment>
<name>A0A370N3Z6_9BURK</name>
<dbReference type="Proteomes" id="UP000254875">
    <property type="component" value="Unassembled WGS sequence"/>
</dbReference>
<evidence type="ECO:0000313" key="2">
    <source>
        <dbReference type="Proteomes" id="UP000254875"/>
    </source>
</evidence>
<dbReference type="EMBL" id="QHKS01000016">
    <property type="protein sequence ID" value="RDK00344.1"/>
    <property type="molecule type" value="Genomic_DNA"/>
</dbReference>
<gene>
    <name evidence="1" type="ORF">DLM46_23810</name>
</gene>
<dbReference type="AlphaFoldDB" id="A0A370N3Z6"/>
<protein>
    <submittedName>
        <fullName evidence="1">Uncharacterized protein</fullName>
    </submittedName>
</protein>
<organism evidence="1 2">
    <name type="scientific">Paraburkholderia lacunae</name>
    <dbReference type="NCBI Taxonomy" id="2211104"/>
    <lineage>
        <taxon>Bacteria</taxon>
        <taxon>Pseudomonadati</taxon>
        <taxon>Pseudomonadota</taxon>
        <taxon>Betaproteobacteria</taxon>
        <taxon>Burkholderiales</taxon>
        <taxon>Burkholderiaceae</taxon>
        <taxon>Paraburkholderia</taxon>
    </lineage>
</organism>
<keyword evidence="2" id="KW-1185">Reference proteome</keyword>